<comment type="subcellular location">
    <subcellularLocation>
        <location evidence="1">Membrane</location>
        <topology evidence="1">Multi-pass membrane protein</topology>
    </subcellularLocation>
</comment>
<dbReference type="InterPro" id="IPR011042">
    <property type="entry name" value="6-blade_b-propeller_TolB-like"/>
</dbReference>
<feature type="domain" description="Yip1" evidence="9">
    <location>
        <begin position="502"/>
        <end position="670"/>
    </location>
</feature>
<sequence>MKARKRSMYALLLGFCLFLLVLPGVANAALPYWTLSSDANGRWIWTPDAFVPVQAWTGFKDPEDLFVAEDDAIFVADTGNDRIVELSPTGEMVRTFPDVSKSEDGKITNPKEQLRKPEGVFISKEGEVYIADTGSRRIAVFDRNAKFLREYVEPKDPAMSKSYSFIPAKLVLDRRGYIYVANKGGYQGLLQLTPTGQFAGFFGSNKVPMDWIQTLKRKFYTDEQLKSEQLLLPGAITDMTVDANGFIYTVNRDMRDGQLRQLNSGGVDLLGNLNFAPWLVPPNKLSFTSVAVDKNGIITVLEAARGRIFQYDSKGRLIFRFGNASTGEARLGLFKRATAVGLQSNGNILVADGELGDIQVFKRTEFGSKVHEAVTLFADGQYQKGEPLWREILLRNANYERSYQGIAKADFYDNDYEGAMNYFSKAFDQKGYSEAFWQVRMNWLMKYFALCMSILVGLLIVVFGGKRLAVKLGWYTPKRKQATRVDRTTLHGWRESARQAFRILRHPVNGMTEIGEGMRIKLTVAFIIVILSFGFTLIGKAIANFIFVETRFQELNLWSEAQNFILPWFIWVIGSYLTGSVLKGQGTFRNVFIVNSFALMPIVVINLPAQLISRVLTLQESVIYNLIVNGMYAWMFILLFIGTMCVHNYNLKEAIKMATVSLFTMACLWIFGFVLFGLVYQSVDFFLTLGEELMERVA</sequence>
<dbReference type="SUPFAM" id="SSF101898">
    <property type="entry name" value="NHL repeat"/>
    <property type="match status" value="1"/>
</dbReference>
<protein>
    <submittedName>
        <fullName evidence="10">YIP1 family protein</fullName>
    </submittedName>
</protein>
<feature type="chain" id="PRO_5047527827" evidence="8">
    <location>
        <begin position="29"/>
        <end position="698"/>
    </location>
</feature>
<comment type="caution">
    <text evidence="10">The sequence shown here is derived from an EMBL/GenBank/DDBJ whole genome shotgun (WGS) entry which is preliminary data.</text>
</comment>
<evidence type="ECO:0000256" key="4">
    <source>
        <dbReference type="ARBA" id="ARBA00022989"/>
    </source>
</evidence>
<dbReference type="InterPro" id="IPR050952">
    <property type="entry name" value="TRIM-NHL_E3_ligases"/>
</dbReference>
<evidence type="ECO:0000256" key="5">
    <source>
        <dbReference type="ARBA" id="ARBA00023136"/>
    </source>
</evidence>
<evidence type="ECO:0000256" key="1">
    <source>
        <dbReference type="ARBA" id="ARBA00004141"/>
    </source>
</evidence>
<dbReference type="CDD" id="cd05819">
    <property type="entry name" value="NHL"/>
    <property type="match status" value="1"/>
</dbReference>
<feature type="repeat" description="NHL" evidence="6">
    <location>
        <begin position="113"/>
        <end position="144"/>
    </location>
</feature>
<evidence type="ECO:0000313" key="10">
    <source>
        <dbReference type="EMBL" id="MBP3962185.1"/>
    </source>
</evidence>
<reference evidence="10 11" key="1">
    <citation type="submission" date="2021-04" db="EMBL/GenBank/DDBJ databases">
        <title>Paenibacillus sp. DLE-14 whole genome sequence.</title>
        <authorList>
            <person name="Ham Y.J."/>
        </authorList>
    </citation>
    <scope>NUCLEOTIDE SEQUENCE [LARGE SCALE GENOMIC DNA]</scope>
    <source>
        <strain evidence="10 11">DLE-14</strain>
    </source>
</reference>
<keyword evidence="8" id="KW-0732">Signal</keyword>
<evidence type="ECO:0000256" key="8">
    <source>
        <dbReference type="SAM" id="SignalP"/>
    </source>
</evidence>
<feature type="transmembrane region" description="Helical" evidence="7">
    <location>
        <begin position="443"/>
        <end position="463"/>
    </location>
</feature>
<feature type="transmembrane region" description="Helical" evidence="7">
    <location>
        <begin position="623"/>
        <end position="646"/>
    </location>
</feature>
<gene>
    <name evidence="10" type="ORF">I8J30_05630</name>
</gene>
<name>A0ABS5C899_9BACL</name>
<keyword evidence="11" id="KW-1185">Reference proteome</keyword>
<feature type="transmembrane region" description="Helical" evidence="7">
    <location>
        <begin position="524"/>
        <end position="548"/>
    </location>
</feature>
<feature type="transmembrane region" description="Helical" evidence="7">
    <location>
        <begin position="591"/>
        <end position="611"/>
    </location>
</feature>
<feature type="transmembrane region" description="Helical" evidence="7">
    <location>
        <begin position="658"/>
        <end position="680"/>
    </location>
</feature>
<feature type="signal peptide" evidence="8">
    <location>
        <begin position="1"/>
        <end position="28"/>
    </location>
</feature>
<keyword evidence="2 7" id="KW-0812">Transmembrane</keyword>
<dbReference type="Proteomes" id="UP000673394">
    <property type="component" value="Unassembled WGS sequence"/>
</dbReference>
<dbReference type="PANTHER" id="PTHR24104:SF25">
    <property type="entry name" value="PROTEIN LIN-41"/>
    <property type="match status" value="1"/>
</dbReference>
<evidence type="ECO:0000256" key="2">
    <source>
        <dbReference type="ARBA" id="ARBA00022692"/>
    </source>
</evidence>
<dbReference type="PROSITE" id="PS51125">
    <property type="entry name" value="NHL"/>
    <property type="match status" value="1"/>
</dbReference>
<dbReference type="Gene3D" id="2.120.10.30">
    <property type="entry name" value="TolB, C-terminal domain"/>
    <property type="match status" value="2"/>
</dbReference>
<dbReference type="InterPro" id="IPR011990">
    <property type="entry name" value="TPR-like_helical_dom_sf"/>
</dbReference>
<dbReference type="EMBL" id="JAGKSP010000002">
    <property type="protein sequence ID" value="MBP3962185.1"/>
    <property type="molecule type" value="Genomic_DNA"/>
</dbReference>
<feature type="transmembrane region" description="Helical" evidence="7">
    <location>
        <begin position="568"/>
        <end position="584"/>
    </location>
</feature>
<dbReference type="PANTHER" id="PTHR24104">
    <property type="entry name" value="E3 UBIQUITIN-PROTEIN LIGASE NHLRC1-RELATED"/>
    <property type="match status" value="1"/>
</dbReference>
<keyword evidence="5 7" id="KW-0472">Membrane</keyword>
<organism evidence="10 11">
    <name type="scientific">Paenibacillus lignilyticus</name>
    <dbReference type="NCBI Taxonomy" id="1172615"/>
    <lineage>
        <taxon>Bacteria</taxon>
        <taxon>Bacillati</taxon>
        <taxon>Bacillota</taxon>
        <taxon>Bacilli</taxon>
        <taxon>Bacillales</taxon>
        <taxon>Paenibacillaceae</taxon>
        <taxon>Paenibacillus</taxon>
    </lineage>
</organism>
<dbReference type="InterPro" id="IPR001258">
    <property type="entry name" value="NHL_repeat"/>
</dbReference>
<accession>A0ABS5C899</accession>
<evidence type="ECO:0000313" key="11">
    <source>
        <dbReference type="Proteomes" id="UP000673394"/>
    </source>
</evidence>
<dbReference type="SUPFAM" id="SSF48452">
    <property type="entry name" value="TPR-like"/>
    <property type="match status" value="1"/>
</dbReference>
<keyword evidence="3" id="KW-0677">Repeat</keyword>
<dbReference type="RefSeq" id="WP_210656245.1">
    <property type="nucleotide sequence ID" value="NZ_JAGKSP010000002.1"/>
</dbReference>
<keyword evidence="4 7" id="KW-1133">Transmembrane helix</keyword>
<evidence type="ECO:0000256" key="6">
    <source>
        <dbReference type="PROSITE-ProRule" id="PRU00504"/>
    </source>
</evidence>
<dbReference type="Pfam" id="PF04893">
    <property type="entry name" value="Yip1"/>
    <property type="match status" value="1"/>
</dbReference>
<dbReference type="InterPro" id="IPR006977">
    <property type="entry name" value="Yip1_dom"/>
</dbReference>
<proteinExistence type="predicted"/>
<evidence type="ECO:0000256" key="3">
    <source>
        <dbReference type="ARBA" id="ARBA00022737"/>
    </source>
</evidence>
<evidence type="ECO:0000256" key="7">
    <source>
        <dbReference type="SAM" id="Phobius"/>
    </source>
</evidence>
<evidence type="ECO:0000259" key="9">
    <source>
        <dbReference type="Pfam" id="PF04893"/>
    </source>
</evidence>